<protein>
    <submittedName>
        <fullName evidence="3">F-box domain-containing protein</fullName>
    </submittedName>
</protein>
<name>A0A1I7UN08_9PELO</name>
<dbReference type="Pfam" id="PF00646">
    <property type="entry name" value="F-box"/>
    <property type="match status" value="1"/>
</dbReference>
<dbReference type="PANTHER" id="PTHR21503">
    <property type="entry name" value="F-BOX-CONTAINING HYPOTHETICAL PROTEIN C.ELEGANS"/>
    <property type="match status" value="1"/>
</dbReference>
<dbReference type="InterPro" id="IPR012885">
    <property type="entry name" value="F-box_Sdz-33"/>
</dbReference>
<keyword evidence="2" id="KW-1185">Reference proteome</keyword>
<evidence type="ECO:0000313" key="3">
    <source>
        <dbReference type="WBParaSite" id="Csp11.Scaffold630.g17608.t1"/>
    </source>
</evidence>
<evidence type="ECO:0000313" key="2">
    <source>
        <dbReference type="Proteomes" id="UP000095282"/>
    </source>
</evidence>
<dbReference type="WBParaSite" id="Csp11.Scaffold630.g17608.t1">
    <property type="protein sequence ID" value="Csp11.Scaffold630.g17608.t1"/>
    <property type="gene ID" value="Csp11.Scaffold630.g17608"/>
</dbReference>
<evidence type="ECO:0000259" key="1">
    <source>
        <dbReference type="PROSITE" id="PS50181"/>
    </source>
</evidence>
<dbReference type="eggNOG" id="ENOG502TJY0">
    <property type="taxonomic scope" value="Eukaryota"/>
</dbReference>
<dbReference type="PANTHER" id="PTHR21503:SF8">
    <property type="entry name" value="F-BOX ASSOCIATED DOMAIN-CONTAINING PROTEIN-RELATED"/>
    <property type="match status" value="1"/>
</dbReference>
<dbReference type="AlphaFoldDB" id="A0A1I7UN08"/>
<dbReference type="PROSITE" id="PS50181">
    <property type="entry name" value="FBOX"/>
    <property type="match status" value="1"/>
</dbReference>
<accession>A0A1I7UN08</accession>
<reference evidence="3" key="1">
    <citation type="submission" date="2016-11" db="UniProtKB">
        <authorList>
            <consortium name="WormBaseParasite"/>
        </authorList>
    </citation>
    <scope>IDENTIFICATION</scope>
</reference>
<dbReference type="Proteomes" id="UP000095282">
    <property type="component" value="Unplaced"/>
</dbReference>
<proteinExistence type="predicted"/>
<organism evidence="2 3">
    <name type="scientific">Caenorhabditis tropicalis</name>
    <dbReference type="NCBI Taxonomy" id="1561998"/>
    <lineage>
        <taxon>Eukaryota</taxon>
        <taxon>Metazoa</taxon>
        <taxon>Ecdysozoa</taxon>
        <taxon>Nematoda</taxon>
        <taxon>Chromadorea</taxon>
        <taxon>Rhabditida</taxon>
        <taxon>Rhabditina</taxon>
        <taxon>Rhabditomorpha</taxon>
        <taxon>Rhabditoidea</taxon>
        <taxon>Rhabditidae</taxon>
        <taxon>Peloderinae</taxon>
        <taxon>Caenorhabditis</taxon>
    </lineage>
</organism>
<dbReference type="InterPro" id="IPR001810">
    <property type="entry name" value="F-box_dom"/>
</dbReference>
<feature type="domain" description="F-box" evidence="1">
    <location>
        <begin position="2"/>
        <end position="51"/>
    </location>
</feature>
<dbReference type="Pfam" id="PF07735">
    <property type="entry name" value="FBA_2"/>
    <property type="match status" value="1"/>
</dbReference>
<sequence length="275" mass="32505">MSFHLFNLPESIYIDIINTMNPCEQFFTSLCSRKTYSIIKTHRSEIEYSRILTYGNSKFDFGHYADTFLTFHQSPEPPNQVLKELTIDGNTIPYELKEDKVVTTYWAEPREGTMKLIEYVSDLFNIEVRDMEIHCNSTDRLMKWVQNRQKRLQKVYFTPDTLKSLIMACEAESIFLDAYTTNPLQIQNFQKKCDFFSVSVGIWFTLDNLMTLDCIEVWVMGRQYTSEEINRFIKHWMSGGSPRLTLLVILLDNYNEQELMDGIDVKWNMKTVHIR</sequence>